<dbReference type="PROSITE" id="PS51144">
    <property type="entry name" value="ALPHA_CA_2"/>
    <property type="match status" value="1"/>
</dbReference>
<comment type="catalytic activity">
    <reaction evidence="4">
        <text>hydrogencarbonate + H(+) = CO2 + H2O</text>
        <dbReference type="Rhea" id="RHEA:10748"/>
        <dbReference type="ChEBI" id="CHEBI:15377"/>
        <dbReference type="ChEBI" id="CHEBI:15378"/>
        <dbReference type="ChEBI" id="CHEBI:16526"/>
        <dbReference type="ChEBI" id="CHEBI:17544"/>
        <dbReference type="EC" id="4.2.1.1"/>
    </reaction>
</comment>
<dbReference type="CDD" id="cd03124">
    <property type="entry name" value="alpha_CA_prokaryotic_like"/>
    <property type="match status" value="1"/>
</dbReference>
<dbReference type="GO" id="GO:0009570">
    <property type="term" value="C:chloroplast stroma"/>
    <property type="evidence" value="ECO:0007669"/>
    <property type="project" value="UniProtKB-SubCell"/>
</dbReference>
<evidence type="ECO:0000313" key="7">
    <source>
        <dbReference type="Proteomes" id="UP000323000"/>
    </source>
</evidence>
<evidence type="ECO:0000256" key="4">
    <source>
        <dbReference type="ARBA" id="ARBA00048348"/>
    </source>
</evidence>
<dbReference type="SUPFAM" id="SSF51069">
    <property type="entry name" value="Carbonic anhydrase"/>
    <property type="match status" value="1"/>
</dbReference>
<organism evidence="6 7">
    <name type="scientific">Acer yangbiense</name>
    <dbReference type="NCBI Taxonomy" id="1000413"/>
    <lineage>
        <taxon>Eukaryota</taxon>
        <taxon>Viridiplantae</taxon>
        <taxon>Streptophyta</taxon>
        <taxon>Embryophyta</taxon>
        <taxon>Tracheophyta</taxon>
        <taxon>Spermatophyta</taxon>
        <taxon>Magnoliopsida</taxon>
        <taxon>eudicotyledons</taxon>
        <taxon>Gunneridae</taxon>
        <taxon>Pentapetalae</taxon>
        <taxon>rosids</taxon>
        <taxon>malvids</taxon>
        <taxon>Sapindales</taxon>
        <taxon>Sapindaceae</taxon>
        <taxon>Hippocastanoideae</taxon>
        <taxon>Acereae</taxon>
        <taxon>Acer</taxon>
    </lineage>
</organism>
<reference evidence="7" key="1">
    <citation type="journal article" date="2019" name="Gigascience">
        <title>De novo genome assembly of the endangered Acer yangbiense, a plant species with extremely small populations endemic to Yunnan Province, China.</title>
        <authorList>
            <person name="Yang J."/>
            <person name="Wariss H.M."/>
            <person name="Tao L."/>
            <person name="Zhang R."/>
            <person name="Yun Q."/>
            <person name="Hollingsworth P."/>
            <person name="Dao Z."/>
            <person name="Luo G."/>
            <person name="Guo H."/>
            <person name="Ma Y."/>
            <person name="Sun W."/>
        </authorList>
    </citation>
    <scope>NUCLEOTIDE SEQUENCE [LARGE SCALE GENOMIC DNA]</scope>
    <source>
        <strain evidence="7">cv. Malutang</strain>
    </source>
</reference>
<dbReference type="SMART" id="SM01057">
    <property type="entry name" value="Carb_anhydrase"/>
    <property type="match status" value="1"/>
</dbReference>
<dbReference type="PANTHER" id="PTHR18952:SF271">
    <property type="entry name" value="ALPHA CARBONIC ANHYDRASE 4-RELATED"/>
    <property type="match status" value="1"/>
</dbReference>
<dbReference type="GO" id="GO:0004089">
    <property type="term" value="F:carbonate dehydratase activity"/>
    <property type="evidence" value="ECO:0007669"/>
    <property type="project" value="UniProtKB-EC"/>
</dbReference>
<comment type="subcellular location">
    <subcellularLocation>
        <location evidence="2">Plastid</location>
        <location evidence="2">Chloroplast stroma</location>
    </subcellularLocation>
</comment>
<evidence type="ECO:0000256" key="2">
    <source>
        <dbReference type="ARBA" id="ARBA00004470"/>
    </source>
</evidence>
<evidence type="ECO:0000259" key="5">
    <source>
        <dbReference type="PROSITE" id="PS51144"/>
    </source>
</evidence>
<dbReference type="Proteomes" id="UP000323000">
    <property type="component" value="Chromosome 2"/>
</dbReference>
<dbReference type="InterPro" id="IPR001148">
    <property type="entry name" value="CA_dom"/>
</dbReference>
<comment type="caution">
    <text evidence="6">The sequence shown here is derived from an EMBL/GenBank/DDBJ whole genome shotgun (WGS) entry which is preliminary data.</text>
</comment>
<proteinExistence type="inferred from homology"/>
<comment type="function">
    <text evidence="1">Reversible hydration of carbon dioxide.</text>
</comment>
<dbReference type="InterPro" id="IPR023561">
    <property type="entry name" value="Carbonic_anhydrase_a-class"/>
</dbReference>
<dbReference type="GO" id="GO:0006730">
    <property type="term" value="P:one-carbon metabolic process"/>
    <property type="evidence" value="ECO:0007669"/>
    <property type="project" value="TreeGrafter"/>
</dbReference>
<dbReference type="AlphaFoldDB" id="A0A5C7IMK4"/>
<evidence type="ECO:0000256" key="1">
    <source>
        <dbReference type="ARBA" id="ARBA00002904"/>
    </source>
</evidence>
<comment type="similarity">
    <text evidence="3">Belongs to the alpha-class carbonic anhydrase family.</text>
</comment>
<feature type="domain" description="Alpha-carbonic anhydrase" evidence="5">
    <location>
        <begin position="87"/>
        <end position="317"/>
    </location>
</feature>
<gene>
    <name evidence="6" type="ORF">EZV62_005234</name>
</gene>
<protein>
    <recommendedName>
        <fullName evidence="5">Alpha-carbonic anhydrase domain-containing protein</fullName>
    </recommendedName>
</protein>
<dbReference type="GO" id="GO:0008270">
    <property type="term" value="F:zinc ion binding"/>
    <property type="evidence" value="ECO:0007669"/>
    <property type="project" value="InterPro"/>
</dbReference>
<accession>A0A5C7IMK4</accession>
<keyword evidence="7" id="KW-1185">Reference proteome</keyword>
<dbReference type="Pfam" id="PF00194">
    <property type="entry name" value="Carb_anhydrase"/>
    <property type="match status" value="1"/>
</dbReference>
<sequence>MESMEYGIGTATGVYHKKGLLSCSALQYPTQPNKVSLFSLLSLSHFPVSSMLINTKNKSFLILISILLLSSHIYLVTADDAEADKEPPYTYIEGTGNGPKEWGVIDPHWEVCAKGRYQSPIDLLDQRVQILPNLGQLHKDYKPAPAVVKNRAHDISVFWKGDAGKLNINGTDYQLLQVHWHSPSEHSFNGSRYELELHAVHKSASGNLAVIAIVYGYGHPDGFLSRVLQHRSNGKNEIPLGIFNPGDIKFGSRKYYRYVGSLTVPPCTEGVVWTVVKKLRTVSREQVRILRETVHDGLKGTARPTQPLDGRPVWIYNPRAK</sequence>
<dbReference type="InterPro" id="IPR041891">
    <property type="entry name" value="Alpha_CA_prokaryot-like"/>
</dbReference>
<evidence type="ECO:0000256" key="3">
    <source>
        <dbReference type="ARBA" id="ARBA00006365"/>
    </source>
</evidence>
<dbReference type="Gene3D" id="3.10.200.10">
    <property type="entry name" value="Alpha carbonic anhydrase"/>
    <property type="match status" value="1"/>
</dbReference>
<name>A0A5C7IMK4_9ROSI</name>
<evidence type="ECO:0000313" key="6">
    <source>
        <dbReference type="EMBL" id="TXG70299.1"/>
    </source>
</evidence>
<dbReference type="PANTHER" id="PTHR18952">
    <property type="entry name" value="CARBONIC ANHYDRASE"/>
    <property type="match status" value="1"/>
</dbReference>
<dbReference type="InterPro" id="IPR036398">
    <property type="entry name" value="CA_dom_sf"/>
</dbReference>
<dbReference type="OrthoDB" id="429145at2759"/>
<dbReference type="EMBL" id="VAHF01000002">
    <property type="protein sequence ID" value="TXG70299.1"/>
    <property type="molecule type" value="Genomic_DNA"/>
</dbReference>